<dbReference type="STRING" id="512565.AMIS_24160"/>
<evidence type="ECO:0000256" key="6">
    <source>
        <dbReference type="ARBA" id="ARBA00023118"/>
    </source>
</evidence>
<gene>
    <name evidence="10" type="ordered locus">AMIS_24160</name>
</gene>
<dbReference type="AlphaFoldDB" id="I0H3P9"/>
<evidence type="ECO:0000256" key="5">
    <source>
        <dbReference type="ARBA" id="ARBA00022989"/>
    </source>
</evidence>
<dbReference type="PATRIC" id="fig|512565.3.peg.2415"/>
<dbReference type="OrthoDB" id="3397024at2"/>
<evidence type="ECO:0000256" key="2">
    <source>
        <dbReference type="ARBA" id="ARBA00022475"/>
    </source>
</evidence>
<dbReference type="EMBL" id="AP012319">
    <property type="protein sequence ID" value="BAL87636.1"/>
    <property type="molecule type" value="Genomic_DNA"/>
</dbReference>
<evidence type="ECO:0000256" key="4">
    <source>
        <dbReference type="ARBA" id="ARBA00022741"/>
    </source>
</evidence>
<keyword evidence="5 8" id="KW-1133">Transmembrane helix</keyword>
<evidence type="ECO:0000313" key="11">
    <source>
        <dbReference type="Proteomes" id="UP000007882"/>
    </source>
</evidence>
<evidence type="ECO:0000259" key="9">
    <source>
        <dbReference type="Pfam" id="PF18967"/>
    </source>
</evidence>
<sequence>MTLEQHRSRHDLLLALRTAESMQATIRHADAKAQVLLGFQGGMAVVVLQQMPALARTTHPALLATAGVAASAWLIALAVGAWYLMTAMTPRLAGPHPTGEFGLPSDRLSKSVDPVPRDAAWNLARTLAGIALAKHSRVRRSMVPLIMASVSASALIGVSVVSEIAA</sequence>
<feature type="transmembrane region" description="Helical" evidence="8">
    <location>
        <begin position="142"/>
        <end position="161"/>
    </location>
</feature>
<dbReference type="KEGG" id="ams:AMIS_24160"/>
<dbReference type="RefSeq" id="WP_014442531.1">
    <property type="nucleotide sequence ID" value="NC_017093.1"/>
</dbReference>
<evidence type="ECO:0000256" key="7">
    <source>
        <dbReference type="ARBA" id="ARBA00023136"/>
    </source>
</evidence>
<evidence type="ECO:0000256" key="8">
    <source>
        <dbReference type="SAM" id="Phobius"/>
    </source>
</evidence>
<protein>
    <recommendedName>
        <fullName evidence="9">Pycsar effector protein domain-containing protein</fullName>
    </recommendedName>
</protein>
<feature type="domain" description="Pycsar effector protein" evidence="9">
    <location>
        <begin position="15"/>
        <end position="158"/>
    </location>
</feature>
<comment type="subcellular location">
    <subcellularLocation>
        <location evidence="1">Cell membrane</location>
    </subcellularLocation>
</comment>
<dbReference type="Pfam" id="PF18967">
    <property type="entry name" value="PycTM"/>
    <property type="match status" value="1"/>
</dbReference>
<evidence type="ECO:0000256" key="1">
    <source>
        <dbReference type="ARBA" id="ARBA00004236"/>
    </source>
</evidence>
<evidence type="ECO:0000256" key="3">
    <source>
        <dbReference type="ARBA" id="ARBA00022692"/>
    </source>
</evidence>
<dbReference type="HOGENOM" id="CLU_1599212_0_0_11"/>
<accession>I0H3P9</accession>
<keyword evidence="11" id="KW-1185">Reference proteome</keyword>
<dbReference type="InterPro" id="IPR043760">
    <property type="entry name" value="PycTM_dom"/>
</dbReference>
<dbReference type="Proteomes" id="UP000007882">
    <property type="component" value="Chromosome"/>
</dbReference>
<keyword evidence="6" id="KW-0051">Antiviral defense</keyword>
<feature type="transmembrane region" description="Helical" evidence="8">
    <location>
        <begin position="61"/>
        <end position="84"/>
    </location>
</feature>
<keyword evidence="4" id="KW-0547">Nucleotide-binding</keyword>
<feature type="transmembrane region" description="Helical" evidence="8">
    <location>
        <begin position="35"/>
        <end position="55"/>
    </location>
</feature>
<organism evidence="10 11">
    <name type="scientific">Actinoplanes missouriensis (strain ATCC 14538 / DSM 43046 / CBS 188.64 / JCM 3121 / NBRC 102363 / NCIMB 12654 / NRRL B-3342 / UNCC 431)</name>
    <dbReference type="NCBI Taxonomy" id="512565"/>
    <lineage>
        <taxon>Bacteria</taxon>
        <taxon>Bacillati</taxon>
        <taxon>Actinomycetota</taxon>
        <taxon>Actinomycetes</taxon>
        <taxon>Micromonosporales</taxon>
        <taxon>Micromonosporaceae</taxon>
        <taxon>Actinoplanes</taxon>
    </lineage>
</organism>
<proteinExistence type="predicted"/>
<keyword evidence="2" id="KW-1003">Cell membrane</keyword>
<evidence type="ECO:0000313" key="10">
    <source>
        <dbReference type="EMBL" id="BAL87636.1"/>
    </source>
</evidence>
<keyword evidence="3 8" id="KW-0812">Transmembrane</keyword>
<name>I0H3P9_ACTM4</name>
<keyword evidence="7 8" id="KW-0472">Membrane</keyword>
<reference evidence="10 11" key="1">
    <citation type="submission" date="2012-02" db="EMBL/GenBank/DDBJ databases">
        <title>Complete genome sequence of Actinoplanes missouriensis 431 (= NBRC 102363).</title>
        <authorList>
            <person name="Ohnishi Y."/>
            <person name="Ishikawa J."/>
            <person name="Sekine M."/>
            <person name="Hosoyama A."/>
            <person name="Harada T."/>
            <person name="Narita H."/>
            <person name="Hata T."/>
            <person name="Konno Y."/>
            <person name="Tutikane K."/>
            <person name="Fujita N."/>
            <person name="Horinouchi S."/>
            <person name="Hayakawa M."/>
        </authorList>
    </citation>
    <scope>NUCLEOTIDE SEQUENCE [LARGE SCALE GENOMIC DNA]</scope>
    <source>
        <strain evidence="11">ATCC 14538 / DSM 43046 / CBS 188.64 / JCM 3121 / NBRC 102363 / NCIMB 12654 / NRRL B-3342 / UNCC 431</strain>
    </source>
</reference>